<evidence type="ECO:0000313" key="2">
    <source>
        <dbReference type="EMBL" id="CAH0482567.1"/>
    </source>
</evidence>
<dbReference type="EMBL" id="CAKKTJ010000335">
    <property type="protein sequence ID" value="CAH0482567.1"/>
    <property type="molecule type" value="Genomic_DNA"/>
</dbReference>
<dbReference type="PROSITE" id="PS00107">
    <property type="entry name" value="PROTEIN_KINASE_ATP"/>
    <property type="match status" value="1"/>
</dbReference>
<dbReference type="SUPFAM" id="SSF56112">
    <property type="entry name" value="Protein kinase-like (PK-like)"/>
    <property type="match status" value="1"/>
</dbReference>
<keyword evidence="1" id="KW-0547">Nucleotide-binding</keyword>
<evidence type="ECO:0000256" key="1">
    <source>
        <dbReference type="PROSITE-ProRule" id="PRU10141"/>
    </source>
</evidence>
<dbReference type="GO" id="GO:0005524">
    <property type="term" value="F:ATP binding"/>
    <property type="evidence" value="ECO:0007669"/>
    <property type="project" value="UniProtKB-UniRule"/>
</dbReference>
<dbReference type="InterPro" id="IPR011009">
    <property type="entry name" value="Kinase-like_dom_sf"/>
</dbReference>
<feature type="binding site" evidence="1">
    <location>
        <position position="222"/>
    </location>
    <ligand>
        <name>ATP</name>
        <dbReference type="ChEBI" id="CHEBI:30616"/>
    </ligand>
</feature>
<proteinExistence type="predicted"/>
<evidence type="ECO:0008006" key="4">
    <source>
        <dbReference type="Google" id="ProtNLM"/>
    </source>
</evidence>
<dbReference type="InterPro" id="IPR017441">
    <property type="entry name" value="Protein_kinase_ATP_BS"/>
</dbReference>
<dbReference type="AlphaFoldDB" id="A0AAU9LI90"/>
<name>A0AAU9LI90_9STRA</name>
<accession>A0AAU9LI90</accession>
<evidence type="ECO:0000313" key="3">
    <source>
        <dbReference type="Proteomes" id="UP001160483"/>
    </source>
</evidence>
<gene>
    <name evidence="2" type="ORF">PBS003_LOCUS9152</name>
</gene>
<keyword evidence="1" id="KW-0067">ATP-binding</keyword>
<dbReference type="Proteomes" id="UP001160483">
    <property type="component" value="Unassembled WGS sequence"/>
</dbReference>
<comment type="caution">
    <text evidence="2">The sequence shown here is derived from an EMBL/GenBank/DDBJ whole genome shotgun (WGS) entry which is preliminary data.</text>
</comment>
<sequence>MTCFSSGPLGKYELSRLQKRRRIIDFEPEVSAEAFWSKEFQTQANAIRNEAVFDAFITPFISDVLHSCGMVFVNSERYQWLFQFPLVTKKTDFKPGGFATHRGMLRAKPTPSDGVQLVRYLRCPGFEAGSAVLADRSSFWLITSRHRDPAEVKKAKWVDKGSKVLFQNFISDNMSPWVAHLNKACISFGVDDVVEGDAYLGCGAYGRVFKVTRQDGEVCALKIVESIERHFREEMTWTKAQHTGSMIRLVRTQLHKIGLIHGDPRVPNVIIFEKKRLWINLVEVREKATPVLKEVNAEIFTRSILRVPRFNLLDPTLEQLIDNYGNNATHENINHLAKQVYQNLAADFYKP</sequence>
<protein>
    <recommendedName>
        <fullName evidence="4">Protein kinase domain-containing protein</fullName>
    </recommendedName>
</protein>
<organism evidence="2 3">
    <name type="scientific">Peronospora belbahrii</name>
    <dbReference type="NCBI Taxonomy" id="622444"/>
    <lineage>
        <taxon>Eukaryota</taxon>
        <taxon>Sar</taxon>
        <taxon>Stramenopiles</taxon>
        <taxon>Oomycota</taxon>
        <taxon>Peronosporomycetes</taxon>
        <taxon>Peronosporales</taxon>
        <taxon>Peronosporaceae</taxon>
        <taxon>Peronospora</taxon>
    </lineage>
</organism>
<reference evidence="2" key="1">
    <citation type="submission" date="2021-11" db="EMBL/GenBank/DDBJ databases">
        <authorList>
            <person name="Islam A."/>
            <person name="Islam S."/>
            <person name="Flora M.S."/>
            <person name="Rahman M."/>
            <person name="Ziaur R.M."/>
            <person name="Epstein J.H."/>
            <person name="Hassan M."/>
            <person name="Klassen M."/>
            <person name="Woodard K."/>
            <person name="Webb A."/>
            <person name="Webby R.J."/>
            <person name="El Zowalaty M.E."/>
        </authorList>
    </citation>
    <scope>NUCLEOTIDE SEQUENCE</scope>
    <source>
        <strain evidence="2">Pbs3</strain>
    </source>
</reference>